<accession>A0AAV4SA97</accession>
<dbReference type="AlphaFoldDB" id="A0AAV4SA97"/>
<feature type="compositionally biased region" description="Polar residues" evidence="1">
    <location>
        <begin position="14"/>
        <end position="23"/>
    </location>
</feature>
<name>A0AAV4SA97_9ARAC</name>
<evidence type="ECO:0000313" key="3">
    <source>
        <dbReference type="Proteomes" id="UP001054837"/>
    </source>
</evidence>
<organism evidence="2 3">
    <name type="scientific">Caerostris darwini</name>
    <dbReference type="NCBI Taxonomy" id="1538125"/>
    <lineage>
        <taxon>Eukaryota</taxon>
        <taxon>Metazoa</taxon>
        <taxon>Ecdysozoa</taxon>
        <taxon>Arthropoda</taxon>
        <taxon>Chelicerata</taxon>
        <taxon>Arachnida</taxon>
        <taxon>Araneae</taxon>
        <taxon>Araneomorphae</taxon>
        <taxon>Entelegynae</taxon>
        <taxon>Araneoidea</taxon>
        <taxon>Araneidae</taxon>
        <taxon>Caerostris</taxon>
    </lineage>
</organism>
<gene>
    <name evidence="2" type="ORF">CDAR_197891</name>
</gene>
<comment type="caution">
    <text evidence="2">The sequence shown here is derived from an EMBL/GenBank/DDBJ whole genome shotgun (WGS) entry which is preliminary data.</text>
</comment>
<proteinExistence type="predicted"/>
<sequence>MPASIPQHNKCLKKTQSGNTRSFVKSHHVRSNIGYQGDNGSQTRTQTAPSLGAEKYRGQFFSRPGVSLMECSDGIGSTCAIQTIRGCSVCLPAFSFQ</sequence>
<dbReference type="Proteomes" id="UP001054837">
    <property type="component" value="Unassembled WGS sequence"/>
</dbReference>
<evidence type="ECO:0000256" key="1">
    <source>
        <dbReference type="SAM" id="MobiDB-lite"/>
    </source>
</evidence>
<dbReference type="EMBL" id="BPLQ01007602">
    <property type="protein sequence ID" value="GIY31095.1"/>
    <property type="molecule type" value="Genomic_DNA"/>
</dbReference>
<feature type="region of interest" description="Disordered" evidence="1">
    <location>
        <begin position="1"/>
        <end position="23"/>
    </location>
</feature>
<evidence type="ECO:0000313" key="2">
    <source>
        <dbReference type="EMBL" id="GIY31095.1"/>
    </source>
</evidence>
<keyword evidence="3" id="KW-1185">Reference proteome</keyword>
<protein>
    <submittedName>
        <fullName evidence="2">Uncharacterized protein</fullName>
    </submittedName>
</protein>
<reference evidence="2 3" key="1">
    <citation type="submission" date="2021-06" db="EMBL/GenBank/DDBJ databases">
        <title>Caerostris darwini draft genome.</title>
        <authorList>
            <person name="Kono N."/>
            <person name="Arakawa K."/>
        </authorList>
    </citation>
    <scope>NUCLEOTIDE SEQUENCE [LARGE SCALE GENOMIC DNA]</scope>
</reference>